<accession>A0AAN8K8G6</accession>
<dbReference type="EMBL" id="JAZGQO010000002">
    <property type="protein sequence ID" value="KAK6191051.1"/>
    <property type="molecule type" value="Genomic_DNA"/>
</dbReference>
<evidence type="ECO:0000313" key="2">
    <source>
        <dbReference type="EMBL" id="KAK6191051.1"/>
    </source>
</evidence>
<proteinExistence type="predicted"/>
<keyword evidence="1" id="KW-0175">Coiled coil</keyword>
<evidence type="ECO:0000256" key="1">
    <source>
        <dbReference type="SAM" id="Coils"/>
    </source>
</evidence>
<dbReference type="AlphaFoldDB" id="A0AAN8K8G6"/>
<gene>
    <name evidence="2" type="ORF">SNE40_002799</name>
</gene>
<reference evidence="2 3" key="1">
    <citation type="submission" date="2024-01" db="EMBL/GenBank/DDBJ databases">
        <title>The genome of the rayed Mediterranean limpet Patella caerulea (Linnaeus, 1758).</title>
        <authorList>
            <person name="Anh-Thu Weber A."/>
            <person name="Halstead-Nussloch G."/>
        </authorList>
    </citation>
    <scope>NUCLEOTIDE SEQUENCE [LARGE SCALE GENOMIC DNA]</scope>
    <source>
        <strain evidence="2">AATW-2023a</strain>
        <tissue evidence="2">Whole specimen</tissue>
    </source>
</reference>
<name>A0AAN8K8G6_PATCE</name>
<dbReference type="Gene3D" id="3.30.70.1820">
    <property type="entry name" value="L1 transposable element, RRM domain"/>
    <property type="match status" value="1"/>
</dbReference>
<feature type="coiled-coil region" evidence="1">
    <location>
        <begin position="76"/>
        <end position="103"/>
    </location>
</feature>
<keyword evidence="3" id="KW-1185">Reference proteome</keyword>
<dbReference type="Proteomes" id="UP001347796">
    <property type="component" value="Unassembled WGS sequence"/>
</dbReference>
<organism evidence="2 3">
    <name type="scientific">Patella caerulea</name>
    <name type="common">Rayed Mediterranean limpet</name>
    <dbReference type="NCBI Taxonomy" id="87958"/>
    <lineage>
        <taxon>Eukaryota</taxon>
        <taxon>Metazoa</taxon>
        <taxon>Spiralia</taxon>
        <taxon>Lophotrochozoa</taxon>
        <taxon>Mollusca</taxon>
        <taxon>Gastropoda</taxon>
        <taxon>Patellogastropoda</taxon>
        <taxon>Patelloidea</taxon>
        <taxon>Patellidae</taxon>
        <taxon>Patella</taxon>
    </lineage>
</organism>
<protein>
    <submittedName>
        <fullName evidence="2">Uncharacterized protein</fullName>
    </submittedName>
</protein>
<sequence length="334" mass="37946">MSFDKLRKRLTSASSITNPKKSKTLDFELDSGDELDFEMEDKLIDRFLVVLQDERAVFKIANTLAKIISPQVADAVVKLQNKVDLLEKELLEKNAQISEIYNKCDELEQYGRREGVRISGIIETQNEDTDQLVIETGKIIDVAITRDDINRSHRVGPPAAYDSVSNPRPIIVRFKGYYTKQAFMKNAKRLKNIRPPKTKTNAGLNTINNDLREETSLKTHETNGTVDNDLSHVPSVMKRNNIFINDDLTKLRSTLAFKARQLLKEKKISQTWCSDGIIFIKTRDGSTKLVRNINEFEAVCEATKIKMRFTKVGDATTDPPTGEDSYLNISTMEL</sequence>
<comment type="caution">
    <text evidence="2">The sequence shown here is derived from an EMBL/GenBank/DDBJ whole genome shotgun (WGS) entry which is preliminary data.</text>
</comment>
<evidence type="ECO:0000313" key="3">
    <source>
        <dbReference type="Proteomes" id="UP001347796"/>
    </source>
</evidence>